<keyword evidence="3" id="KW-1185">Reference proteome</keyword>
<comment type="caution">
    <text evidence="2">The sequence shown here is derived from an EMBL/GenBank/DDBJ whole genome shotgun (WGS) entry which is preliminary data.</text>
</comment>
<sequence>MIKDSSFEISTLKIENFNLKESASNSDELISTLRAENFNLGELTINSESAIMKAKLKLLQNEKQELTGQLKLKQETIKELEGQVSNKLSEKLLETILSINGPKTKKDPVREVKSNVDEIQSKSLDELKRTEFEKLNH</sequence>
<dbReference type="Proteomes" id="UP000499080">
    <property type="component" value="Unassembled WGS sequence"/>
</dbReference>
<evidence type="ECO:0000313" key="2">
    <source>
        <dbReference type="EMBL" id="GBM70941.1"/>
    </source>
</evidence>
<organism evidence="2 3">
    <name type="scientific">Araneus ventricosus</name>
    <name type="common">Orbweaver spider</name>
    <name type="synonym">Epeira ventricosa</name>
    <dbReference type="NCBI Taxonomy" id="182803"/>
    <lineage>
        <taxon>Eukaryota</taxon>
        <taxon>Metazoa</taxon>
        <taxon>Ecdysozoa</taxon>
        <taxon>Arthropoda</taxon>
        <taxon>Chelicerata</taxon>
        <taxon>Arachnida</taxon>
        <taxon>Araneae</taxon>
        <taxon>Araneomorphae</taxon>
        <taxon>Entelegynae</taxon>
        <taxon>Araneoidea</taxon>
        <taxon>Araneidae</taxon>
        <taxon>Araneus</taxon>
    </lineage>
</organism>
<accession>A0A4Y2HZR2</accession>
<name>A0A4Y2HZR2_ARAVE</name>
<keyword evidence="1" id="KW-0175">Coiled coil</keyword>
<proteinExistence type="predicted"/>
<evidence type="ECO:0000313" key="3">
    <source>
        <dbReference type="Proteomes" id="UP000499080"/>
    </source>
</evidence>
<feature type="coiled-coil region" evidence="1">
    <location>
        <begin position="49"/>
        <end position="90"/>
    </location>
</feature>
<protein>
    <submittedName>
        <fullName evidence="2">Uncharacterized protein</fullName>
    </submittedName>
</protein>
<dbReference type="AlphaFoldDB" id="A0A4Y2HZR2"/>
<evidence type="ECO:0000256" key="1">
    <source>
        <dbReference type="SAM" id="Coils"/>
    </source>
</evidence>
<dbReference type="EMBL" id="BGPR01002284">
    <property type="protein sequence ID" value="GBM70941.1"/>
    <property type="molecule type" value="Genomic_DNA"/>
</dbReference>
<reference evidence="2 3" key="1">
    <citation type="journal article" date="2019" name="Sci. Rep.">
        <title>Orb-weaving spider Araneus ventricosus genome elucidates the spidroin gene catalogue.</title>
        <authorList>
            <person name="Kono N."/>
            <person name="Nakamura H."/>
            <person name="Ohtoshi R."/>
            <person name="Moran D.A.P."/>
            <person name="Shinohara A."/>
            <person name="Yoshida Y."/>
            <person name="Fujiwara M."/>
            <person name="Mori M."/>
            <person name="Tomita M."/>
            <person name="Arakawa K."/>
        </authorList>
    </citation>
    <scope>NUCLEOTIDE SEQUENCE [LARGE SCALE GENOMIC DNA]</scope>
</reference>
<gene>
    <name evidence="2" type="ORF">AVEN_111997_1</name>
</gene>